<accession>A0AA38F9M1</accession>
<dbReference type="EMBL" id="JAHRHJ020001599">
    <property type="protein sequence ID" value="KAH9293142.1"/>
    <property type="molecule type" value="Genomic_DNA"/>
</dbReference>
<dbReference type="OMA" id="ANAYEMW"/>
<keyword evidence="2" id="KW-1185">Reference proteome</keyword>
<dbReference type="Proteomes" id="UP000824469">
    <property type="component" value="Unassembled WGS sequence"/>
</dbReference>
<organism evidence="1 2">
    <name type="scientific">Taxus chinensis</name>
    <name type="common">Chinese yew</name>
    <name type="synonym">Taxus wallichiana var. chinensis</name>
    <dbReference type="NCBI Taxonomy" id="29808"/>
    <lineage>
        <taxon>Eukaryota</taxon>
        <taxon>Viridiplantae</taxon>
        <taxon>Streptophyta</taxon>
        <taxon>Embryophyta</taxon>
        <taxon>Tracheophyta</taxon>
        <taxon>Spermatophyta</taxon>
        <taxon>Pinopsida</taxon>
        <taxon>Pinidae</taxon>
        <taxon>Conifers II</taxon>
        <taxon>Cupressales</taxon>
        <taxon>Taxaceae</taxon>
        <taxon>Taxus</taxon>
    </lineage>
</organism>
<dbReference type="Pfam" id="PF14223">
    <property type="entry name" value="Retrotran_gag_2"/>
    <property type="match status" value="1"/>
</dbReference>
<protein>
    <submittedName>
        <fullName evidence="1">Uncharacterized protein</fullName>
    </submittedName>
</protein>
<dbReference type="PANTHER" id="PTHR47481">
    <property type="match status" value="1"/>
</dbReference>
<reference evidence="1 2" key="1">
    <citation type="journal article" date="2021" name="Nat. Plants">
        <title>The Taxus genome provides insights into paclitaxel biosynthesis.</title>
        <authorList>
            <person name="Xiong X."/>
            <person name="Gou J."/>
            <person name="Liao Q."/>
            <person name="Li Y."/>
            <person name="Zhou Q."/>
            <person name="Bi G."/>
            <person name="Li C."/>
            <person name="Du R."/>
            <person name="Wang X."/>
            <person name="Sun T."/>
            <person name="Guo L."/>
            <person name="Liang H."/>
            <person name="Lu P."/>
            <person name="Wu Y."/>
            <person name="Zhang Z."/>
            <person name="Ro D.K."/>
            <person name="Shang Y."/>
            <person name="Huang S."/>
            <person name="Yan J."/>
        </authorList>
    </citation>
    <scope>NUCLEOTIDE SEQUENCE [LARGE SCALE GENOMIC DNA]</scope>
    <source>
        <strain evidence="1">Ta-2019</strain>
    </source>
</reference>
<comment type="caution">
    <text evidence="1">The sequence shown here is derived from an EMBL/GenBank/DDBJ whole genome shotgun (WGS) entry which is preliminary data.</text>
</comment>
<gene>
    <name evidence="1" type="ORF">KI387_041649</name>
</gene>
<evidence type="ECO:0000313" key="2">
    <source>
        <dbReference type="Proteomes" id="UP000824469"/>
    </source>
</evidence>
<sequence>MRESLVGGILNYVPWKLRLQNILEETKLWYLVEKKAMPPTYPKDLVEYNKKVVKAKRIPLDLVKDRLIPHIATKKTAKEMYDALGTLYQSVNVSRVMLLRNKLNTTHMSKTDTMASYLMKLAELRDQIGAVGDEVKDNELVQIALNGFSPLWHNFVQ</sequence>
<dbReference type="AlphaFoldDB" id="A0AA38F9M1"/>
<evidence type="ECO:0000313" key="1">
    <source>
        <dbReference type="EMBL" id="KAH9293142.1"/>
    </source>
</evidence>
<name>A0AA38F9M1_TAXCH</name>
<feature type="non-terminal residue" evidence="1">
    <location>
        <position position="157"/>
    </location>
</feature>
<proteinExistence type="predicted"/>
<dbReference type="PANTHER" id="PTHR47481:SF22">
    <property type="entry name" value="RETROTRANSPOSON GAG DOMAIN-CONTAINING PROTEIN"/>
    <property type="match status" value="1"/>
</dbReference>